<dbReference type="EMBL" id="AP026866">
    <property type="protein sequence ID" value="BDS07373.1"/>
    <property type="molecule type" value="Genomic_DNA"/>
</dbReference>
<accession>A0AAT9FN18</accession>
<reference evidence="1" key="1">
    <citation type="submission" date="2024-07" db="EMBL/GenBank/DDBJ databases">
        <title>Complete genome sequence of Verrucomicrobiaceae bacterium NT6N.</title>
        <authorList>
            <person name="Huang C."/>
            <person name="Takami H."/>
            <person name="Hamasaki K."/>
        </authorList>
    </citation>
    <scope>NUCLEOTIDE SEQUENCE</scope>
    <source>
        <strain evidence="1">NT6N</strain>
    </source>
</reference>
<gene>
    <name evidence="1" type="ORF">NT6N_24130</name>
</gene>
<evidence type="ECO:0000313" key="1">
    <source>
        <dbReference type="EMBL" id="BDS07373.1"/>
    </source>
</evidence>
<dbReference type="KEGG" id="osu:NT6N_24130"/>
<organism evidence="1">
    <name type="scientific">Oceaniferula spumae</name>
    <dbReference type="NCBI Taxonomy" id="2979115"/>
    <lineage>
        <taxon>Bacteria</taxon>
        <taxon>Pseudomonadati</taxon>
        <taxon>Verrucomicrobiota</taxon>
        <taxon>Verrucomicrobiia</taxon>
        <taxon>Verrucomicrobiales</taxon>
        <taxon>Verrucomicrobiaceae</taxon>
        <taxon>Oceaniferula</taxon>
    </lineage>
</organism>
<evidence type="ECO:0008006" key="2">
    <source>
        <dbReference type="Google" id="ProtNLM"/>
    </source>
</evidence>
<name>A0AAT9FN18_9BACT</name>
<sequence length="111" mass="12980">MLVTYYLPFSHADDVFRQLQSCGIDVIRKGGIFHKSADFSAVFGINHNSQMYELTILRPVNEQDDLDCWLLPERSFDPLNPLGWIRWVFVERYQLLDLECLLADKISLTKE</sequence>
<protein>
    <recommendedName>
        <fullName evidence="2">MmcQ/YjbR family DNA-binding protein</fullName>
    </recommendedName>
</protein>
<proteinExistence type="predicted"/>
<dbReference type="AlphaFoldDB" id="A0AAT9FN18"/>